<dbReference type="Proteomes" id="UP000000493">
    <property type="component" value="Chromosome"/>
</dbReference>
<feature type="domain" description="Lnb-like transmembrane" evidence="3">
    <location>
        <begin position="258"/>
        <end position="368"/>
    </location>
</feature>
<dbReference type="InterPro" id="IPR057436">
    <property type="entry name" value="5TMH_Lnb"/>
</dbReference>
<reference evidence="4 5" key="2">
    <citation type="journal article" date="2012" name="Stand. Genomic Sci.">
        <title>Complete genome sequence of the aquatic bacterium Runella slithyformis type strain (LSU 4(T)).</title>
        <authorList>
            <person name="Copeland A."/>
            <person name="Zhang X."/>
            <person name="Misra M."/>
            <person name="Lapidus A."/>
            <person name="Nolan M."/>
            <person name="Lucas S."/>
            <person name="Deshpande S."/>
            <person name="Cheng J.F."/>
            <person name="Tapia R."/>
            <person name="Goodwin L.A."/>
            <person name="Pitluck S."/>
            <person name="Liolios K."/>
            <person name="Pagani I."/>
            <person name="Ivanova N."/>
            <person name="Mikhailova N."/>
            <person name="Pati A."/>
            <person name="Chen A."/>
            <person name="Palaniappan K."/>
            <person name="Land M."/>
            <person name="Hauser L."/>
            <person name="Pan C."/>
            <person name="Jeffries C.D."/>
            <person name="Detter J.C."/>
            <person name="Brambilla E.M."/>
            <person name="Rohde M."/>
            <person name="Djao O.D."/>
            <person name="Goker M."/>
            <person name="Sikorski J."/>
            <person name="Tindall B.J."/>
            <person name="Woyke T."/>
            <person name="Bristow J."/>
            <person name="Eisen J.A."/>
            <person name="Markowitz V."/>
            <person name="Hugenholtz P."/>
            <person name="Kyrpides N.C."/>
            <person name="Klenk H.P."/>
            <person name="Mavromatis K."/>
        </authorList>
    </citation>
    <scope>NUCLEOTIDE SEQUENCE [LARGE SCALE GENOMIC DNA]</scope>
    <source>
        <strain evidence="5">ATCC 29530 / DSM 19594 / LMG 11500 / NCIMB 11436 / LSU 4</strain>
    </source>
</reference>
<evidence type="ECO:0008006" key="6">
    <source>
        <dbReference type="Google" id="ProtNLM"/>
    </source>
</evidence>
<evidence type="ECO:0000256" key="1">
    <source>
        <dbReference type="SAM" id="Phobius"/>
    </source>
</evidence>
<dbReference type="RefSeq" id="WP_013931091.1">
    <property type="nucleotide sequence ID" value="NC_015703.1"/>
</dbReference>
<dbReference type="KEGG" id="rsi:Runsl_5535"/>
<evidence type="ECO:0000259" key="3">
    <source>
        <dbReference type="Pfam" id="PF25221"/>
    </source>
</evidence>
<dbReference type="InterPro" id="IPR025178">
    <property type="entry name" value="Lnb_N"/>
</dbReference>
<accession>A0A7U3ZR44</accession>
<dbReference type="AlphaFoldDB" id="A0A7U3ZR44"/>
<feature type="transmembrane region" description="Helical" evidence="1">
    <location>
        <begin position="351"/>
        <end position="369"/>
    </location>
</feature>
<reference evidence="5" key="1">
    <citation type="submission" date="2011-06" db="EMBL/GenBank/DDBJ databases">
        <title>The complete genome of chromosome of Runella slithyformis DSM 19594.</title>
        <authorList>
            <consortium name="US DOE Joint Genome Institute (JGI-PGF)"/>
            <person name="Lucas S."/>
            <person name="Han J."/>
            <person name="Lapidus A."/>
            <person name="Bruce D."/>
            <person name="Goodwin L."/>
            <person name="Pitluck S."/>
            <person name="Peters L."/>
            <person name="Kyrpides N."/>
            <person name="Mavromatis K."/>
            <person name="Ivanova N."/>
            <person name="Ovchinnikova G."/>
            <person name="Zhang X."/>
            <person name="Misra M."/>
            <person name="Detter J.C."/>
            <person name="Tapia R."/>
            <person name="Han C."/>
            <person name="Land M."/>
            <person name="Hauser L."/>
            <person name="Markowitz V."/>
            <person name="Cheng J.-F."/>
            <person name="Hugenholtz P."/>
            <person name="Woyke T."/>
            <person name="Wu D."/>
            <person name="Tindall B."/>
            <person name="Faehrich R."/>
            <person name="Brambilla E."/>
            <person name="Klenk H.-P."/>
            <person name="Eisen J.A."/>
        </authorList>
    </citation>
    <scope>NUCLEOTIDE SEQUENCE [LARGE SCALE GENOMIC DNA]</scope>
    <source>
        <strain evidence="5">ATCC 29530 / DSM 19594 / LMG 11500 / NCIMB 11436 / LSU 4</strain>
    </source>
</reference>
<evidence type="ECO:0000313" key="5">
    <source>
        <dbReference type="Proteomes" id="UP000000493"/>
    </source>
</evidence>
<feature type="transmembrane region" description="Helical" evidence="1">
    <location>
        <begin position="291"/>
        <end position="311"/>
    </location>
</feature>
<proteinExistence type="predicted"/>
<dbReference type="EMBL" id="CP002859">
    <property type="protein sequence ID" value="AEI51825.1"/>
    <property type="molecule type" value="Genomic_DNA"/>
</dbReference>
<keyword evidence="1" id="KW-0812">Transmembrane</keyword>
<keyword evidence="1" id="KW-1133">Transmembrane helix</keyword>
<evidence type="ECO:0000259" key="2">
    <source>
        <dbReference type="Pfam" id="PF13387"/>
    </source>
</evidence>
<name>A0A7U3ZR44_RUNSL</name>
<dbReference type="Pfam" id="PF13387">
    <property type="entry name" value="Lnb_N"/>
    <property type="match status" value="1"/>
</dbReference>
<keyword evidence="1" id="KW-0472">Membrane</keyword>
<feature type="transmembrane region" description="Helical" evidence="1">
    <location>
        <begin position="323"/>
        <end position="339"/>
    </location>
</feature>
<sequence>MAVKITSCLSIFYFIFFTLHSPLYAQSLSPDAKVSLITIAPGSSVFEGSGFGHSSLWVYDPLNGISKNYNYGTFTFQTGNFLLKFVQGTLPYTLSVAPMEYVVPHYEAERRDMTEQVLNLSQNQKQRLYDFLENNALPENREYKYRFFFDNCSSRIRDVLQVACGDSLVYYNKPIDGEAKSFRQWMNEYLVHKPWEKFLMNLGIGLPSDAIATPQQEMYLPYNLMHHFDKATLGGRPLVRITQPLVTTNFSHREQPSQPWWLSPTMLFGLLTAFVVWKTQRQQKQAKISLIFDKVFFPIIGLAGWILFGLATATDHGVTEWNLHLLWALPLYFPLAFFLTGKKQAGWMQKFITLSLGLLIAYVLVVTVGSLFKGIFIGLPLEAWLLIFCLFYRLWFLRKRV</sequence>
<gene>
    <name evidence="4" type="ordered locus">Runsl_5535</name>
</gene>
<organism evidence="4 5">
    <name type="scientific">Runella slithyformis (strain ATCC 29530 / DSM 19594 / LMG 11500 / NCIMB 11436 / LSU 4)</name>
    <dbReference type="NCBI Taxonomy" id="761193"/>
    <lineage>
        <taxon>Bacteria</taxon>
        <taxon>Pseudomonadati</taxon>
        <taxon>Bacteroidota</taxon>
        <taxon>Cytophagia</taxon>
        <taxon>Cytophagales</taxon>
        <taxon>Spirosomataceae</taxon>
        <taxon>Runella</taxon>
    </lineage>
</organism>
<dbReference type="Pfam" id="PF25221">
    <property type="entry name" value="5TMH_Lnb"/>
    <property type="match status" value="1"/>
</dbReference>
<feature type="transmembrane region" description="Helical" evidence="1">
    <location>
        <begin position="260"/>
        <end position="279"/>
    </location>
</feature>
<feature type="domain" description="Lnb N-terminal periplasmic" evidence="2">
    <location>
        <begin position="49"/>
        <end position="165"/>
    </location>
</feature>
<keyword evidence="5" id="KW-1185">Reference proteome</keyword>
<protein>
    <recommendedName>
        <fullName evidence="6">DUF4105 domain-containing protein</fullName>
    </recommendedName>
</protein>
<evidence type="ECO:0000313" key="4">
    <source>
        <dbReference type="EMBL" id="AEI51825.1"/>
    </source>
</evidence>
<feature type="transmembrane region" description="Helical" evidence="1">
    <location>
        <begin position="375"/>
        <end position="395"/>
    </location>
</feature>